<dbReference type="GO" id="GO:0004061">
    <property type="term" value="F:arylformamidase activity"/>
    <property type="evidence" value="ECO:0007669"/>
    <property type="project" value="InterPro"/>
</dbReference>
<dbReference type="EMBL" id="ARYM01000046">
    <property type="protein sequence ID" value="KCZ96583.1"/>
    <property type="molecule type" value="Genomic_DNA"/>
</dbReference>
<name>A0A062VEZ9_9PROT</name>
<dbReference type="InterPro" id="IPR007325">
    <property type="entry name" value="KFase/CYL"/>
</dbReference>
<dbReference type="AlphaFoldDB" id="A0A062VEZ9"/>
<comment type="caution">
    <text evidence="1">The sequence shown here is derived from an EMBL/GenBank/DDBJ whole genome shotgun (WGS) entry which is preliminary data.</text>
</comment>
<accession>A0A062VEZ9</accession>
<sequence>MNPRFKVRPPGSNWGDFGPNDQIGRLNLITSQKVLQGIAEVKEGLTFCLSLPLNRPGNQALAPSRKPPKVLPALVGRKQKPFLNFPMSLVVNGAIDVGSDDYATIYLQHSTQWDGFAHSGAWFDADDDGEPEIRYYNGYKGGEDVVVIEDRGDDTPNHGGALRLGIEHMAASCVQGRGVMIDLEKHFGRQRRAVGFKDLEQVMKADGVVVERGDIVCFRTGLAKLVWEGGDAPDPALLNSVCAGLDGHDDDLLDWISSSELAAIVSDNFAVELHVVGEEKLSVDCCVSPLHRHCLFKLGIPLGELWYLSELADWLAANNRTRFMLTAPPLRLPGALGSPLTPVATV</sequence>
<dbReference type="RefSeq" id="WP_035602736.1">
    <property type="nucleotide sequence ID" value="NZ_ARYM01000046.1"/>
</dbReference>
<dbReference type="Proteomes" id="UP000027100">
    <property type="component" value="Unassembled WGS sequence"/>
</dbReference>
<dbReference type="PANTHER" id="PTHR34861:SF10">
    <property type="entry name" value="CYCLASE"/>
    <property type="match status" value="1"/>
</dbReference>
<dbReference type="PANTHER" id="PTHR34861">
    <property type="match status" value="1"/>
</dbReference>
<reference evidence="1 2" key="1">
    <citation type="journal article" date="2014" name="Antonie Van Leeuwenhoek">
        <title>Hyphomonas beringensis sp. nov. and Hyphomonas chukchiensis sp. nov., isolated from surface seawater of the Bering Sea and Chukchi Sea.</title>
        <authorList>
            <person name="Li C."/>
            <person name="Lai Q."/>
            <person name="Li G."/>
            <person name="Dong C."/>
            <person name="Wang J."/>
            <person name="Liao Y."/>
            <person name="Shao Z."/>
        </authorList>
    </citation>
    <scope>NUCLEOTIDE SEQUENCE [LARGE SCALE GENOMIC DNA]</scope>
    <source>
        <strain evidence="1 2">PS728</strain>
    </source>
</reference>
<dbReference type="eggNOG" id="COG1878">
    <property type="taxonomic scope" value="Bacteria"/>
</dbReference>
<protein>
    <recommendedName>
        <fullName evidence="3">Cyclase</fullName>
    </recommendedName>
</protein>
<organism evidence="1 2">
    <name type="scientific">Hyphomonas polymorpha PS728</name>
    <dbReference type="NCBI Taxonomy" id="1280954"/>
    <lineage>
        <taxon>Bacteria</taxon>
        <taxon>Pseudomonadati</taxon>
        <taxon>Pseudomonadota</taxon>
        <taxon>Alphaproteobacteria</taxon>
        <taxon>Hyphomonadales</taxon>
        <taxon>Hyphomonadaceae</taxon>
        <taxon>Hyphomonas</taxon>
    </lineage>
</organism>
<dbReference type="Pfam" id="PF04199">
    <property type="entry name" value="Cyclase"/>
    <property type="match status" value="1"/>
</dbReference>
<evidence type="ECO:0000313" key="2">
    <source>
        <dbReference type="Proteomes" id="UP000027100"/>
    </source>
</evidence>
<evidence type="ECO:0008006" key="3">
    <source>
        <dbReference type="Google" id="ProtNLM"/>
    </source>
</evidence>
<gene>
    <name evidence="1" type="ORF">HPO_19123</name>
</gene>
<keyword evidence="2" id="KW-1185">Reference proteome</keyword>
<proteinExistence type="predicted"/>
<evidence type="ECO:0000313" key="1">
    <source>
        <dbReference type="EMBL" id="KCZ96583.1"/>
    </source>
</evidence>
<dbReference type="SUPFAM" id="SSF102198">
    <property type="entry name" value="Putative cyclase"/>
    <property type="match status" value="1"/>
</dbReference>
<dbReference type="GO" id="GO:0019441">
    <property type="term" value="P:L-tryptophan catabolic process to kynurenine"/>
    <property type="evidence" value="ECO:0007669"/>
    <property type="project" value="InterPro"/>
</dbReference>
<dbReference type="STRING" id="1280954.HPO_19123"/>
<dbReference type="OrthoDB" id="7067800at2"/>
<dbReference type="InterPro" id="IPR037175">
    <property type="entry name" value="KFase_sf"/>
</dbReference>
<dbReference type="Gene3D" id="3.50.30.50">
    <property type="entry name" value="Putative cyclase"/>
    <property type="match status" value="1"/>
</dbReference>